<keyword evidence="11" id="KW-0393">Immunoglobulin domain</keyword>
<evidence type="ECO:0000256" key="10">
    <source>
        <dbReference type="ARBA" id="ARBA00023180"/>
    </source>
</evidence>
<evidence type="ECO:0000256" key="13">
    <source>
        <dbReference type="SAM" id="Phobius"/>
    </source>
</evidence>
<dbReference type="AlphaFoldDB" id="A0AA41MU83"/>
<evidence type="ECO:0000256" key="3">
    <source>
        <dbReference type="ARBA" id="ARBA00022692"/>
    </source>
</evidence>
<keyword evidence="7 13" id="KW-1133">Transmembrane helix</keyword>
<dbReference type="PRINTS" id="PR01870">
    <property type="entry name" value="CD2ANTIGEN"/>
</dbReference>
<feature type="compositionally biased region" description="Polar residues" evidence="12">
    <location>
        <begin position="354"/>
        <end position="364"/>
    </location>
</feature>
<evidence type="ECO:0000256" key="2">
    <source>
        <dbReference type="ARBA" id="ARBA00022475"/>
    </source>
</evidence>
<reference evidence="15" key="1">
    <citation type="submission" date="2020-03" db="EMBL/GenBank/DDBJ databases">
        <title>Studies in the Genomics of Life Span.</title>
        <authorList>
            <person name="Glass D."/>
        </authorList>
    </citation>
    <scope>NUCLEOTIDE SEQUENCE</scope>
    <source>
        <strain evidence="15">SUZIE</strain>
        <tissue evidence="15">Muscle</tissue>
    </source>
</reference>
<comment type="subcellular location">
    <subcellularLocation>
        <location evidence="1">Cell membrane</location>
        <topology evidence="1">Single-pass type I membrane protein</topology>
    </subcellularLocation>
</comment>
<evidence type="ECO:0000259" key="14">
    <source>
        <dbReference type="Pfam" id="PF05790"/>
    </source>
</evidence>
<feature type="transmembrane region" description="Helical" evidence="13">
    <location>
        <begin position="217"/>
        <end position="240"/>
    </location>
</feature>
<dbReference type="Pfam" id="PF05790">
    <property type="entry name" value="C2-set"/>
    <property type="match status" value="1"/>
</dbReference>
<dbReference type="Gene3D" id="2.60.40.10">
    <property type="entry name" value="Immunoglobulins"/>
    <property type="match status" value="2"/>
</dbReference>
<dbReference type="InterPro" id="IPR036179">
    <property type="entry name" value="Ig-like_dom_sf"/>
</dbReference>
<dbReference type="GO" id="GO:0005886">
    <property type="term" value="C:plasma membrane"/>
    <property type="evidence" value="ECO:0007669"/>
    <property type="project" value="UniProtKB-SubCell"/>
</dbReference>
<evidence type="ECO:0000256" key="8">
    <source>
        <dbReference type="ARBA" id="ARBA00023136"/>
    </source>
</evidence>
<evidence type="ECO:0000256" key="6">
    <source>
        <dbReference type="ARBA" id="ARBA00022889"/>
    </source>
</evidence>
<keyword evidence="6" id="KW-0130">Cell adhesion</keyword>
<evidence type="ECO:0000256" key="4">
    <source>
        <dbReference type="ARBA" id="ARBA00022729"/>
    </source>
</evidence>
<evidence type="ECO:0000256" key="5">
    <source>
        <dbReference type="ARBA" id="ARBA00022737"/>
    </source>
</evidence>
<feature type="compositionally biased region" description="Pro residues" evidence="12">
    <location>
        <begin position="337"/>
        <end position="349"/>
    </location>
</feature>
<evidence type="ECO:0000256" key="1">
    <source>
        <dbReference type="ARBA" id="ARBA00004251"/>
    </source>
</evidence>
<dbReference type="PANTHER" id="PTHR12080:SF54">
    <property type="entry name" value="T-CELL SURFACE ANTIGEN CD2"/>
    <property type="match status" value="1"/>
</dbReference>
<dbReference type="SUPFAM" id="SSF48726">
    <property type="entry name" value="Immunoglobulin"/>
    <property type="match status" value="2"/>
</dbReference>
<keyword evidence="9" id="KW-1015">Disulfide bond</keyword>
<accession>A0AA41MU83</accession>
<keyword evidence="4" id="KW-0732">Signal</keyword>
<organism evidence="15 16">
    <name type="scientific">Sciurus carolinensis</name>
    <name type="common">Eastern gray squirrel</name>
    <dbReference type="NCBI Taxonomy" id="30640"/>
    <lineage>
        <taxon>Eukaryota</taxon>
        <taxon>Metazoa</taxon>
        <taxon>Chordata</taxon>
        <taxon>Craniata</taxon>
        <taxon>Vertebrata</taxon>
        <taxon>Euteleostomi</taxon>
        <taxon>Mammalia</taxon>
        <taxon>Eutheria</taxon>
        <taxon>Euarchontoglires</taxon>
        <taxon>Glires</taxon>
        <taxon>Rodentia</taxon>
        <taxon>Sciuromorpha</taxon>
        <taxon>Sciuridae</taxon>
        <taxon>Sciurinae</taxon>
        <taxon>Sciurini</taxon>
        <taxon>Sciurus</taxon>
    </lineage>
</organism>
<keyword evidence="16" id="KW-1185">Reference proteome</keyword>
<evidence type="ECO:0000313" key="15">
    <source>
        <dbReference type="EMBL" id="MBZ3878256.1"/>
    </source>
</evidence>
<keyword evidence="8 13" id="KW-0472">Membrane</keyword>
<dbReference type="InterPro" id="IPR013783">
    <property type="entry name" value="Ig-like_fold"/>
</dbReference>
<evidence type="ECO:0000313" key="16">
    <source>
        <dbReference type="Proteomes" id="UP001166674"/>
    </source>
</evidence>
<dbReference type="EMBL" id="JAATJV010319300">
    <property type="protein sequence ID" value="MBZ3878256.1"/>
    <property type="molecule type" value="Genomic_DNA"/>
</dbReference>
<comment type="caution">
    <text evidence="15">The sequence shown here is derived from an EMBL/GenBank/DDBJ whole genome shotgun (WGS) entry which is preliminary data.</text>
</comment>
<feature type="compositionally biased region" description="Basic and acidic residues" evidence="12">
    <location>
        <begin position="249"/>
        <end position="263"/>
    </location>
</feature>
<evidence type="ECO:0000256" key="7">
    <source>
        <dbReference type="ARBA" id="ARBA00022989"/>
    </source>
</evidence>
<name>A0AA41MU83_SCICA</name>
<dbReference type="InterPro" id="IPR015631">
    <property type="entry name" value="CD2/SLAM_rcpt"/>
</dbReference>
<dbReference type="InterPro" id="IPR015632">
    <property type="entry name" value="CD2"/>
</dbReference>
<feature type="domain" description="Immunoglobulin C2-set" evidence="14">
    <location>
        <begin position="142"/>
        <end position="211"/>
    </location>
</feature>
<keyword evidence="2" id="KW-1003">Cell membrane</keyword>
<keyword evidence="10" id="KW-0325">Glycoprotein</keyword>
<evidence type="ECO:0000256" key="9">
    <source>
        <dbReference type="ARBA" id="ARBA00023157"/>
    </source>
</evidence>
<dbReference type="GO" id="GO:0098609">
    <property type="term" value="P:cell-cell adhesion"/>
    <property type="evidence" value="ECO:0007669"/>
    <property type="project" value="TreeGrafter"/>
</dbReference>
<dbReference type="PANTHER" id="PTHR12080">
    <property type="entry name" value="SIGNALING LYMPHOCYTIC ACTIVATION MOLECULE"/>
    <property type="match status" value="1"/>
</dbReference>
<proteinExistence type="predicted"/>
<dbReference type="Proteomes" id="UP001166674">
    <property type="component" value="Unassembled WGS sequence"/>
</dbReference>
<evidence type="ECO:0000256" key="11">
    <source>
        <dbReference type="ARBA" id="ARBA00023319"/>
    </source>
</evidence>
<gene>
    <name evidence="15" type="ORF">SUZIE_147030</name>
</gene>
<keyword evidence="5" id="KW-0677">Repeat</keyword>
<evidence type="ECO:0000256" key="12">
    <source>
        <dbReference type="SAM" id="MobiDB-lite"/>
    </source>
</evidence>
<feature type="compositionally biased region" description="Polar residues" evidence="12">
    <location>
        <begin position="264"/>
        <end position="274"/>
    </location>
</feature>
<dbReference type="InterPro" id="IPR008424">
    <property type="entry name" value="Ig_C2-set"/>
</dbReference>
<sequence length="364" mass="40594">MGSSLEEGSRVAPLALPSPVAGVKNLKFRMSSSSVSKDIRIVWGALDQDINLDIPSFQMSDVIDDIRWDKEGIMVAQFRKGKKPSRYNETYEILANGTLKIKHLKKYYNNIYNVIIYNTDGKSVLEQSFDLRILEMVSKPKISWDCNSTNLTCEIMKGTDPELNLYQNGKRLTQGHLKVIRHQWTNLNAAFKCTASNRVSEESSMAAVSCSEKGLNIYIIAGVGAGGILLVFVLLLIFFVSKRKKQNSRRHDEELEVRTHRTTSEGSSQKPSQIPTSPPQNPAASQPPPPPGHRSQTPAHRPQTPAHRPLPPGHRVQHQQQKRTPPSSTQVRQQRGPPLPRPRVQPKPPCGVAENSSSPSSNFQ</sequence>
<feature type="compositionally biased region" description="Pro residues" evidence="12">
    <location>
        <begin position="276"/>
        <end position="292"/>
    </location>
</feature>
<dbReference type="GO" id="GO:0005102">
    <property type="term" value="F:signaling receptor binding"/>
    <property type="evidence" value="ECO:0007669"/>
    <property type="project" value="TreeGrafter"/>
</dbReference>
<feature type="region of interest" description="Disordered" evidence="12">
    <location>
        <begin position="245"/>
        <end position="364"/>
    </location>
</feature>
<keyword evidence="3 13" id="KW-0812">Transmembrane</keyword>
<dbReference type="GO" id="GO:0032729">
    <property type="term" value="P:positive regulation of type II interferon production"/>
    <property type="evidence" value="ECO:0007669"/>
    <property type="project" value="TreeGrafter"/>
</dbReference>
<protein>
    <submittedName>
        <fullName evidence="15">T-cell surface antigen CD2</fullName>
    </submittedName>
</protein>